<dbReference type="SUPFAM" id="SSF56601">
    <property type="entry name" value="beta-lactamase/transpeptidase-like"/>
    <property type="match status" value="1"/>
</dbReference>
<evidence type="ECO:0000256" key="2">
    <source>
        <dbReference type="ARBA" id="ARBA00022729"/>
    </source>
</evidence>
<evidence type="ECO:0000256" key="4">
    <source>
        <dbReference type="ARBA" id="ARBA00022960"/>
    </source>
</evidence>
<reference evidence="13 14" key="1">
    <citation type="submission" date="2019-03" db="EMBL/GenBank/DDBJ databases">
        <title>Genomic Encyclopedia of Type Strains, Phase IV (KMG-IV): sequencing the most valuable type-strain genomes for metagenomic binning, comparative biology and taxonomic classification.</title>
        <authorList>
            <person name="Goeker M."/>
        </authorList>
    </citation>
    <scope>NUCLEOTIDE SEQUENCE [LARGE SCALE GENOMIC DNA]</scope>
    <source>
        <strain evidence="13 14">DSM 100433</strain>
    </source>
</reference>
<keyword evidence="13" id="KW-0121">Carboxypeptidase</keyword>
<dbReference type="GO" id="GO:0008360">
    <property type="term" value="P:regulation of cell shape"/>
    <property type="evidence" value="ECO:0007669"/>
    <property type="project" value="UniProtKB-KW"/>
</dbReference>
<dbReference type="InterPro" id="IPR018044">
    <property type="entry name" value="Peptidase_S11"/>
</dbReference>
<keyword evidence="3" id="KW-0378">Hydrolase</keyword>
<evidence type="ECO:0000256" key="6">
    <source>
        <dbReference type="ARBA" id="ARBA00023316"/>
    </source>
</evidence>
<dbReference type="GO" id="GO:0009252">
    <property type="term" value="P:peptidoglycan biosynthetic process"/>
    <property type="evidence" value="ECO:0007669"/>
    <property type="project" value="UniProtKB-KW"/>
</dbReference>
<dbReference type="Gene3D" id="3.40.710.10">
    <property type="entry name" value="DD-peptidase/beta-lactamase superfamily"/>
    <property type="match status" value="1"/>
</dbReference>
<comment type="caution">
    <text evidence="13">The sequence shown here is derived from an EMBL/GenBank/DDBJ whole genome shotgun (WGS) entry which is preliminary data.</text>
</comment>
<feature type="active site" description="Proton acceptor" evidence="7">
    <location>
        <position position="62"/>
    </location>
</feature>
<evidence type="ECO:0000256" key="3">
    <source>
        <dbReference type="ARBA" id="ARBA00022801"/>
    </source>
</evidence>
<keyword evidence="13" id="KW-0645">Protease</keyword>
<keyword evidence="2 11" id="KW-0732">Signal</keyword>
<keyword evidence="4" id="KW-0133">Cell shape</keyword>
<dbReference type="EMBL" id="SLUK01000001">
    <property type="protein sequence ID" value="TCL45305.1"/>
    <property type="molecule type" value="Genomic_DNA"/>
</dbReference>
<evidence type="ECO:0000313" key="13">
    <source>
        <dbReference type="EMBL" id="TCL45305.1"/>
    </source>
</evidence>
<protein>
    <submittedName>
        <fullName evidence="13">D-alanyl-D-alanine carboxypeptidase (Penicillin-binding protein 5/6)</fullName>
    </submittedName>
</protein>
<dbReference type="PRINTS" id="PR00725">
    <property type="entry name" value="DADACBPTASE1"/>
</dbReference>
<sequence length="426" mass="46799">MKRFIPAFCLIGILLLAVPASGAALPQGELTSDAYVVMDAQSGQVLAARNPDKREYPASITKVLTVALGLEGHDPDERITLTDEAVFSVDRDSTHIALTPGEEVSLNDMTHAAMLASANDAANAVAENAGGTLEKFIRMMNGKAKELGAQNTNFVNANGLYDPQHYTTAYDMALLTRWALTVPGFREVFGSIEYKMGPTNKQPEERNFGTYHHMIVESAYYYEGADGGKLGWTPESHHTIVTVAHRGGLELICVALNTKTQWEKYKDSTKLFDYCFENFEPVSFAAAELPLPELPLYSGEEQAGTLVPDLAGEVRLAVPKGTAKESLLLQCDAPGRAADGEDPGVRVTFSLPGADEPLYTLPVQYRPVLSAAQSAPQEEKEPAGSKIHWIPTLAVLLLILLLVLRRVQVLRRRRRRRRLREQRLGR</sequence>
<feature type="transmembrane region" description="Helical" evidence="10">
    <location>
        <begin position="387"/>
        <end position="407"/>
    </location>
</feature>
<dbReference type="GO" id="GO:0009002">
    <property type="term" value="F:serine-type D-Ala-D-Ala carboxypeptidase activity"/>
    <property type="evidence" value="ECO:0007669"/>
    <property type="project" value="InterPro"/>
</dbReference>
<dbReference type="InterPro" id="IPR012338">
    <property type="entry name" value="Beta-lactam/transpept-like"/>
</dbReference>
<evidence type="ECO:0000256" key="5">
    <source>
        <dbReference type="ARBA" id="ARBA00022984"/>
    </source>
</evidence>
<evidence type="ECO:0000256" key="11">
    <source>
        <dbReference type="SAM" id="SignalP"/>
    </source>
</evidence>
<keyword evidence="5" id="KW-0573">Peptidoglycan synthesis</keyword>
<feature type="signal peptide" evidence="11">
    <location>
        <begin position="1"/>
        <end position="22"/>
    </location>
</feature>
<feature type="active site" evidence="7">
    <location>
        <position position="117"/>
    </location>
</feature>
<keyword evidence="10" id="KW-0472">Membrane</keyword>
<dbReference type="PANTHER" id="PTHR21581">
    <property type="entry name" value="D-ALANYL-D-ALANINE CARBOXYPEPTIDASE"/>
    <property type="match status" value="1"/>
</dbReference>
<dbReference type="Proteomes" id="UP000294682">
    <property type="component" value="Unassembled WGS sequence"/>
</dbReference>
<feature type="active site" description="Acyl-ester intermediate" evidence="7">
    <location>
        <position position="59"/>
    </location>
</feature>
<evidence type="ECO:0000256" key="8">
    <source>
        <dbReference type="PIRSR" id="PIRSR618044-2"/>
    </source>
</evidence>
<feature type="chain" id="PRO_5040892265" evidence="11">
    <location>
        <begin position="23"/>
        <end position="426"/>
    </location>
</feature>
<proteinExistence type="inferred from homology"/>
<feature type="binding site" evidence="8">
    <location>
        <position position="229"/>
    </location>
    <ligand>
        <name>substrate</name>
    </ligand>
</feature>
<evidence type="ECO:0000256" key="7">
    <source>
        <dbReference type="PIRSR" id="PIRSR618044-1"/>
    </source>
</evidence>
<keyword evidence="6" id="KW-0961">Cell wall biogenesis/degradation</keyword>
<feature type="domain" description="Peptidase S11 D-alanyl-D-alanine carboxypeptidase A N-terminal" evidence="12">
    <location>
        <begin position="28"/>
        <end position="260"/>
    </location>
</feature>
<keyword evidence="14" id="KW-1185">Reference proteome</keyword>
<evidence type="ECO:0000256" key="10">
    <source>
        <dbReference type="SAM" id="Phobius"/>
    </source>
</evidence>
<evidence type="ECO:0000259" key="12">
    <source>
        <dbReference type="Pfam" id="PF00768"/>
    </source>
</evidence>
<dbReference type="GO" id="GO:0006508">
    <property type="term" value="P:proteolysis"/>
    <property type="evidence" value="ECO:0007669"/>
    <property type="project" value="InterPro"/>
</dbReference>
<dbReference type="AlphaFoldDB" id="A0A9X8Y9J0"/>
<dbReference type="PANTHER" id="PTHR21581:SF33">
    <property type="entry name" value="D-ALANYL-D-ALANINE CARBOXYPEPTIDASE DACB"/>
    <property type="match status" value="1"/>
</dbReference>
<evidence type="ECO:0000313" key="14">
    <source>
        <dbReference type="Proteomes" id="UP000294682"/>
    </source>
</evidence>
<dbReference type="InterPro" id="IPR001967">
    <property type="entry name" value="Peptidase_S11_N"/>
</dbReference>
<evidence type="ECO:0000256" key="1">
    <source>
        <dbReference type="ARBA" id="ARBA00007164"/>
    </source>
</evidence>
<evidence type="ECO:0000256" key="9">
    <source>
        <dbReference type="RuleBase" id="RU004016"/>
    </source>
</evidence>
<gene>
    <name evidence="13" type="ORF">EDD78_101288</name>
</gene>
<keyword evidence="10" id="KW-1133">Transmembrane helix</keyword>
<dbReference type="GO" id="GO:0071555">
    <property type="term" value="P:cell wall organization"/>
    <property type="evidence" value="ECO:0007669"/>
    <property type="project" value="UniProtKB-KW"/>
</dbReference>
<keyword evidence="10" id="KW-0812">Transmembrane</keyword>
<comment type="similarity">
    <text evidence="1 9">Belongs to the peptidase S11 family.</text>
</comment>
<accession>A0A9X8Y9J0</accession>
<organism evidence="13 14">
    <name type="scientific">Harryflintia acetispora</name>
    <dbReference type="NCBI Taxonomy" id="1849041"/>
    <lineage>
        <taxon>Bacteria</taxon>
        <taxon>Bacillati</taxon>
        <taxon>Bacillota</taxon>
        <taxon>Clostridia</taxon>
        <taxon>Eubacteriales</taxon>
        <taxon>Oscillospiraceae</taxon>
        <taxon>Harryflintia</taxon>
    </lineage>
</organism>
<name>A0A9X8Y9J0_9FIRM</name>
<dbReference type="RefSeq" id="WP_165873060.1">
    <property type="nucleotide sequence ID" value="NZ_SLUK01000001.1"/>
</dbReference>
<dbReference type="Pfam" id="PF00768">
    <property type="entry name" value="Peptidase_S11"/>
    <property type="match status" value="1"/>
</dbReference>